<comment type="subcellular location">
    <subcellularLocation>
        <location evidence="1">Cell membrane</location>
        <topology evidence="1">Multi-pass membrane protein</topology>
    </subcellularLocation>
</comment>
<keyword evidence="3" id="KW-1003">Cell membrane</keyword>
<feature type="transmembrane region" description="Helical" evidence="7">
    <location>
        <begin position="433"/>
        <end position="450"/>
    </location>
</feature>
<evidence type="ECO:0000256" key="4">
    <source>
        <dbReference type="ARBA" id="ARBA00022692"/>
    </source>
</evidence>
<keyword evidence="6 7" id="KW-0472">Membrane</keyword>
<dbReference type="Pfam" id="PF13440">
    <property type="entry name" value="Polysacc_synt_3"/>
    <property type="match status" value="1"/>
</dbReference>
<evidence type="ECO:0000256" key="2">
    <source>
        <dbReference type="ARBA" id="ARBA00007430"/>
    </source>
</evidence>
<name>A0A1F7YL37_9BACT</name>
<evidence type="ECO:0000256" key="3">
    <source>
        <dbReference type="ARBA" id="ARBA00022475"/>
    </source>
</evidence>
<dbReference type="PANTHER" id="PTHR30250">
    <property type="entry name" value="PST FAMILY PREDICTED COLANIC ACID TRANSPORTER"/>
    <property type="match status" value="1"/>
</dbReference>
<dbReference type="PANTHER" id="PTHR30250:SF10">
    <property type="entry name" value="LIPOPOLYSACCHARIDE BIOSYNTHESIS PROTEIN WZXC"/>
    <property type="match status" value="1"/>
</dbReference>
<feature type="transmembrane region" description="Helical" evidence="7">
    <location>
        <begin position="58"/>
        <end position="82"/>
    </location>
</feature>
<feature type="transmembrane region" description="Helical" evidence="7">
    <location>
        <begin position="188"/>
        <end position="207"/>
    </location>
</feature>
<evidence type="ECO:0000313" key="8">
    <source>
        <dbReference type="EMBL" id="OGM27599.1"/>
    </source>
</evidence>
<dbReference type="EMBL" id="MGGL01000004">
    <property type="protein sequence ID" value="OGM27599.1"/>
    <property type="molecule type" value="Genomic_DNA"/>
</dbReference>
<accession>A0A1F7YL37</accession>
<dbReference type="InterPro" id="IPR050833">
    <property type="entry name" value="Poly_Biosynth_Transport"/>
</dbReference>
<proteinExistence type="inferred from homology"/>
<evidence type="ECO:0000256" key="5">
    <source>
        <dbReference type="ARBA" id="ARBA00022989"/>
    </source>
</evidence>
<dbReference type="Proteomes" id="UP000179221">
    <property type="component" value="Unassembled WGS sequence"/>
</dbReference>
<sequence>MEEESHVDPTFEINLETVKSRAVKGIAVLTGRTFILNFITFIAQGLLWLFIDPKEFGIFLLVSATINFLSYFSDIGLGAALIQKREKPNEEDFTTVFTVQEMLVVLIVIIIFLISPVLRRTQSLEMDGIRLLYALNISFFLASLKNIPSIILERKLEFGKFIIPQVLENLVYNVSVVFFAWQGYGITSFTYAVLLRGVVGVIAIYILQPWKPKFGISKGSLTSLLRFGVPYQLNNFLATIKDDGMTIVLGKILGAFGLGILGTAQKLAQYPLRFFMDNVTKVTFPAFSRMQDDTKELARALTRSIFFICALVFPSLVGLVILFPALLDVIPKYQKWAPALIPLMLLSICSFWAAATTQLTNFLTSIGKIKTTFKLMVMWTSLTWLLVPAAAIVYGINGASLAYAVIATSSIVVFILVKRILPWSIVDSVIKPLESSLVMGGVLLVVRHLLPFYNIFLFAGMVFLGGFIYFLSLYVLVGIALLEDSKRVFSGIFTNK</sequence>
<gene>
    <name evidence="8" type="ORF">A2628_02310</name>
</gene>
<evidence type="ECO:0000256" key="7">
    <source>
        <dbReference type="SAM" id="Phobius"/>
    </source>
</evidence>
<keyword evidence="5 7" id="KW-1133">Transmembrane helix</keyword>
<dbReference type="GO" id="GO:0005886">
    <property type="term" value="C:plasma membrane"/>
    <property type="evidence" value="ECO:0007669"/>
    <property type="project" value="UniProtKB-SubCell"/>
</dbReference>
<feature type="transmembrane region" description="Helical" evidence="7">
    <location>
        <begin position="102"/>
        <end position="119"/>
    </location>
</feature>
<evidence type="ECO:0000256" key="6">
    <source>
        <dbReference type="ARBA" id="ARBA00023136"/>
    </source>
</evidence>
<feature type="transmembrane region" description="Helical" evidence="7">
    <location>
        <begin position="305"/>
        <end position="327"/>
    </location>
</feature>
<feature type="transmembrane region" description="Helical" evidence="7">
    <location>
        <begin position="34"/>
        <end position="51"/>
    </location>
</feature>
<evidence type="ECO:0000313" key="9">
    <source>
        <dbReference type="Proteomes" id="UP000179221"/>
    </source>
</evidence>
<comment type="similarity">
    <text evidence="2">Belongs to the polysaccharide synthase family.</text>
</comment>
<comment type="caution">
    <text evidence="8">The sequence shown here is derived from an EMBL/GenBank/DDBJ whole genome shotgun (WGS) entry which is preliminary data.</text>
</comment>
<reference evidence="8 9" key="1">
    <citation type="journal article" date="2016" name="Nat. Commun.">
        <title>Thousands of microbial genomes shed light on interconnected biogeochemical processes in an aquifer system.</title>
        <authorList>
            <person name="Anantharaman K."/>
            <person name="Brown C.T."/>
            <person name="Hug L.A."/>
            <person name="Sharon I."/>
            <person name="Castelle C.J."/>
            <person name="Probst A.J."/>
            <person name="Thomas B.C."/>
            <person name="Singh A."/>
            <person name="Wilkins M.J."/>
            <person name="Karaoz U."/>
            <person name="Brodie E.L."/>
            <person name="Williams K.H."/>
            <person name="Hubbard S.S."/>
            <person name="Banfield J.F."/>
        </authorList>
    </citation>
    <scope>NUCLEOTIDE SEQUENCE [LARGE SCALE GENOMIC DNA]</scope>
</reference>
<feature type="transmembrane region" description="Helical" evidence="7">
    <location>
        <begin position="375"/>
        <end position="396"/>
    </location>
</feature>
<feature type="transmembrane region" description="Helical" evidence="7">
    <location>
        <begin position="402"/>
        <end position="421"/>
    </location>
</feature>
<feature type="transmembrane region" description="Helical" evidence="7">
    <location>
        <begin position="339"/>
        <end position="363"/>
    </location>
</feature>
<feature type="transmembrane region" description="Helical" evidence="7">
    <location>
        <begin position="456"/>
        <end position="482"/>
    </location>
</feature>
<dbReference type="AlphaFoldDB" id="A0A1F7YL37"/>
<evidence type="ECO:0000256" key="1">
    <source>
        <dbReference type="ARBA" id="ARBA00004651"/>
    </source>
</evidence>
<organism evidence="8 9">
    <name type="scientific">Candidatus Woesebacteria bacterium RIFCSPHIGHO2_01_FULL_40_22</name>
    <dbReference type="NCBI Taxonomy" id="1802499"/>
    <lineage>
        <taxon>Bacteria</taxon>
        <taxon>Candidatus Woeseibacteriota</taxon>
    </lineage>
</organism>
<feature type="transmembrane region" description="Helical" evidence="7">
    <location>
        <begin position="131"/>
        <end position="151"/>
    </location>
</feature>
<keyword evidence="4 7" id="KW-0812">Transmembrane</keyword>
<protein>
    <submittedName>
        <fullName evidence="8">Uncharacterized protein</fullName>
    </submittedName>
</protein>